<dbReference type="AlphaFoldDB" id="A0A437MEY0"/>
<keyword evidence="2" id="KW-1185">Reference proteome</keyword>
<dbReference type="RefSeq" id="WP_127788141.1">
    <property type="nucleotide sequence ID" value="NZ_SACL01000004.1"/>
</dbReference>
<organism evidence="1 2">
    <name type="scientific">Rhodovarius crocodyli</name>
    <dbReference type="NCBI Taxonomy" id="1979269"/>
    <lineage>
        <taxon>Bacteria</taxon>
        <taxon>Pseudomonadati</taxon>
        <taxon>Pseudomonadota</taxon>
        <taxon>Alphaproteobacteria</taxon>
        <taxon>Acetobacterales</taxon>
        <taxon>Roseomonadaceae</taxon>
        <taxon>Rhodovarius</taxon>
    </lineage>
</organism>
<protein>
    <submittedName>
        <fullName evidence="1">Uncharacterized protein</fullName>
    </submittedName>
</protein>
<proteinExistence type="predicted"/>
<reference evidence="1 2" key="1">
    <citation type="submission" date="2019-01" db="EMBL/GenBank/DDBJ databases">
        <authorList>
            <person name="Chen W.-M."/>
        </authorList>
    </citation>
    <scope>NUCLEOTIDE SEQUENCE [LARGE SCALE GENOMIC DNA]</scope>
    <source>
        <strain evidence="1 2">CCP-6</strain>
    </source>
</reference>
<evidence type="ECO:0000313" key="1">
    <source>
        <dbReference type="EMBL" id="RVT96208.1"/>
    </source>
</evidence>
<accession>A0A437MEY0</accession>
<gene>
    <name evidence="1" type="ORF">EOD42_13915</name>
</gene>
<comment type="caution">
    <text evidence="1">The sequence shown here is derived from an EMBL/GenBank/DDBJ whole genome shotgun (WGS) entry which is preliminary data.</text>
</comment>
<name>A0A437MEY0_9PROT</name>
<sequence>MPDGSFDARRQQMLQDMHHAVPGVTLHARERMLERHGRDLTRLEWLHAVMSILDRRALLLSSKIQSNGWAECWAVTVGAVTIRMMWSPDRAHVLTVLDDEHSQGGRAVNMALASPLKITAPPRKPTHWSRR</sequence>
<dbReference type="OrthoDB" id="1351205at28211"/>
<dbReference type="EMBL" id="SACL01000004">
    <property type="protein sequence ID" value="RVT96208.1"/>
    <property type="molecule type" value="Genomic_DNA"/>
</dbReference>
<evidence type="ECO:0000313" key="2">
    <source>
        <dbReference type="Proteomes" id="UP000282957"/>
    </source>
</evidence>
<dbReference type="Proteomes" id="UP000282957">
    <property type="component" value="Unassembled WGS sequence"/>
</dbReference>